<feature type="signal peptide" evidence="1">
    <location>
        <begin position="1"/>
        <end position="18"/>
    </location>
</feature>
<dbReference type="Gene3D" id="2.40.128.720">
    <property type="match status" value="1"/>
</dbReference>
<evidence type="ECO:0000259" key="2">
    <source>
        <dbReference type="Pfam" id="PF18962"/>
    </source>
</evidence>
<name>A0A2W2BE25_9BACT</name>
<accession>A0A2W2BE25</accession>
<dbReference type="Pfam" id="PF18962">
    <property type="entry name" value="Por_Secre_tail"/>
    <property type="match status" value="1"/>
</dbReference>
<dbReference type="NCBIfam" id="TIGR04183">
    <property type="entry name" value="Por_Secre_tail"/>
    <property type="match status" value="1"/>
</dbReference>
<keyword evidence="1" id="KW-0732">Signal</keyword>
<dbReference type="AlphaFoldDB" id="A0A2W2BE25"/>
<dbReference type="InterPro" id="IPR026444">
    <property type="entry name" value="Secre_tail"/>
</dbReference>
<dbReference type="OrthoDB" id="649093at2"/>
<evidence type="ECO:0000256" key="1">
    <source>
        <dbReference type="SAM" id="SignalP"/>
    </source>
</evidence>
<comment type="caution">
    <text evidence="3">The sequence shown here is derived from an EMBL/GenBank/DDBJ whole genome shotgun (WGS) entry which is preliminary data.</text>
</comment>
<proteinExistence type="predicted"/>
<dbReference type="Proteomes" id="UP000248745">
    <property type="component" value="Unassembled WGS sequence"/>
</dbReference>
<feature type="domain" description="Secretion system C-terminal sorting" evidence="2">
    <location>
        <begin position="401"/>
        <end position="473"/>
    </location>
</feature>
<dbReference type="EMBL" id="QKTW01000003">
    <property type="protein sequence ID" value="PZF74519.1"/>
    <property type="molecule type" value="Genomic_DNA"/>
</dbReference>
<feature type="chain" id="PRO_5015962347" description="Secretion system C-terminal sorting domain-containing protein" evidence="1">
    <location>
        <begin position="19"/>
        <end position="475"/>
    </location>
</feature>
<evidence type="ECO:0000313" key="4">
    <source>
        <dbReference type="Proteomes" id="UP000248745"/>
    </source>
</evidence>
<dbReference type="RefSeq" id="WP_110997359.1">
    <property type="nucleotide sequence ID" value="NZ_QKTW01000003.1"/>
</dbReference>
<keyword evidence="4" id="KW-1185">Reference proteome</keyword>
<organism evidence="3 4">
    <name type="scientific">Taibaiella soli</name>
    <dbReference type="NCBI Taxonomy" id="1649169"/>
    <lineage>
        <taxon>Bacteria</taxon>
        <taxon>Pseudomonadati</taxon>
        <taxon>Bacteroidota</taxon>
        <taxon>Chitinophagia</taxon>
        <taxon>Chitinophagales</taxon>
        <taxon>Chitinophagaceae</taxon>
        <taxon>Taibaiella</taxon>
    </lineage>
</organism>
<gene>
    <name evidence="3" type="ORF">DN068_02790</name>
</gene>
<evidence type="ECO:0000313" key="3">
    <source>
        <dbReference type="EMBL" id="PZF74519.1"/>
    </source>
</evidence>
<reference evidence="3 4" key="1">
    <citation type="submission" date="2018-06" db="EMBL/GenBank/DDBJ databases">
        <title>Mucibacter soli gen. nov., sp. nov., a new member of the family Chitinophagaceae producing mucin.</title>
        <authorList>
            <person name="Kim M.-K."/>
            <person name="Park S."/>
            <person name="Kim T.-S."/>
            <person name="Joung Y."/>
            <person name="Han J.-H."/>
            <person name="Kim S.B."/>
        </authorList>
    </citation>
    <scope>NUCLEOTIDE SEQUENCE [LARGE SCALE GENOMIC DNA]</scope>
    <source>
        <strain evidence="3 4">R1-15</strain>
    </source>
</reference>
<protein>
    <recommendedName>
        <fullName evidence="2">Secretion system C-terminal sorting domain-containing protein</fullName>
    </recommendedName>
</protein>
<sequence>MKPILSILLSALSLSAFAQHVDLIQATPQRVKAIIEKQMSTHAVNKTTGTAERLIGYSSRSFPGNTLIDTMHAAYSNGRGVSYPSCRENMYGYRFFGQPDTIWENYVAANSYVNDLIYLYDSHDYVLSKIDKIKGRKDEYILDAAGNAVQTKSYKLDTINGTLTYDYTNYSSYDNQNRDVYDSSWHGSKLVSVYGSNGIDSTTSYSWDTTGGVWKPLMKVVYGYNALGRVTLTRGFSWNVGDSAWFYFLKDTGIYNNNGWLISYVGMTNSGSTVWDSSYKFIYNYAGNGPLYNYVESYTKFLNHWAGVQKDSFSLNSAGNWDYFIDWQWDYNALTWGSASKHQLVYNSFDLVDKLDIYNFNSTTNQFEISPSNTAHYYYEEYNPTAVTTIYTASPEITASPNPVSGKLHVDGNIGSKNVSMQIISITGARLFNTSGNWQSMNKDIDMSSFANGVYYLLITDNNGNKIAAKQIVKN</sequence>